<accession>A0A1X0F535</accession>
<proteinExistence type="predicted"/>
<reference evidence="1" key="3">
    <citation type="submission" date="2020-02" db="EMBL/GenBank/DDBJ databases">
        <authorList>
            <person name="Matsumoto Y."/>
            <person name="Kinjo T."/>
            <person name="Motooka D."/>
            <person name="Nabeya D."/>
            <person name="Jung N."/>
            <person name="Uechi K."/>
            <person name="Horii T."/>
            <person name="Iida T."/>
            <person name="Fujita J."/>
            <person name="Nakamura S."/>
        </authorList>
    </citation>
    <scope>NUCLEOTIDE SEQUENCE</scope>
    <source>
        <strain evidence="1">JCM 18113</strain>
    </source>
</reference>
<dbReference type="Proteomes" id="UP000465812">
    <property type="component" value="Chromosome"/>
</dbReference>
<evidence type="ECO:0000313" key="2">
    <source>
        <dbReference type="EMBL" id="ORA96936.1"/>
    </source>
</evidence>
<protein>
    <submittedName>
        <fullName evidence="2">Uncharacterized protein</fullName>
    </submittedName>
</protein>
<dbReference type="STRING" id="560555.BST30_28090"/>
<reference evidence="1 4" key="2">
    <citation type="journal article" date="2019" name="Emerg. Microbes Infect.">
        <title>Comprehensive subspecies identification of 175 nontuberculous mycobacteria species based on 7547 genomic profiles.</title>
        <authorList>
            <person name="Matsumoto Y."/>
            <person name="Kinjo T."/>
            <person name="Motooka D."/>
            <person name="Nabeya D."/>
            <person name="Jung N."/>
            <person name="Uechi K."/>
            <person name="Horii T."/>
            <person name="Iida T."/>
            <person name="Fujita J."/>
            <person name="Nakamura S."/>
        </authorList>
    </citation>
    <scope>NUCLEOTIDE SEQUENCE [LARGE SCALE GENOMIC DNA]</scope>
    <source>
        <strain evidence="1 4">JCM 18113</strain>
    </source>
</reference>
<dbReference type="RefSeq" id="WP_083100176.1">
    <property type="nucleotide sequence ID" value="NZ_AP022590.1"/>
</dbReference>
<gene>
    <name evidence="2" type="ORF">BST30_28090</name>
    <name evidence="1" type="ORF">MMAN_04520</name>
</gene>
<dbReference type="EMBL" id="MVHW01000066">
    <property type="protein sequence ID" value="ORA96936.1"/>
    <property type="molecule type" value="Genomic_DNA"/>
</dbReference>
<organism evidence="2 3">
    <name type="scientific">Mycobacterium mantenii</name>
    <dbReference type="NCBI Taxonomy" id="560555"/>
    <lineage>
        <taxon>Bacteria</taxon>
        <taxon>Bacillati</taxon>
        <taxon>Actinomycetota</taxon>
        <taxon>Actinomycetes</taxon>
        <taxon>Mycobacteriales</taxon>
        <taxon>Mycobacteriaceae</taxon>
        <taxon>Mycobacterium</taxon>
        <taxon>Mycobacterium avium complex (MAC)</taxon>
    </lineage>
</organism>
<reference evidence="2 3" key="1">
    <citation type="submission" date="2017-02" db="EMBL/GenBank/DDBJ databases">
        <title>The new phylogeny of genus Mycobacterium.</title>
        <authorList>
            <person name="Tortoli E."/>
            <person name="Trovato A."/>
            <person name="Cirillo D.M."/>
        </authorList>
    </citation>
    <scope>NUCLEOTIDE SEQUENCE [LARGE SCALE GENOMIC DNA]</scope>
    <source>
        <strain evidence="2 3">DSM 45255</strain>
    </source>
</reference>
<sequence length="105" mass="11661">MVRKAPQSERQYGGVYAAVAEAIEAEVGMFSTYTRAGRHIPPVFEEWRARGVLGATLEVPAYLLPRPSRLRLEPGRPMFVAVVSADDRVSFRAETTVETVERLGL</sequence>
<evidence type="ECO:0000313" key="1">
    <source>
        <dbReference type="EMBL" id="BBY36318.1"/>
    </source>
</evidence>
<evidence type="ECO:0000313" key="3">
    <source>
        <dbReference type="Proteomes" id="UP000192760"/>
    </source>
</evidence>
<dbReference type="AlphaFoldDB" id="A0A1X0F535"/>
<keyword evidence="4" id="KW-1185">Reference proteome</keyword>
<dbReference type="EMBL" id="AP022590">
    <property type="protein sequence ID" value="BBY36318.1"/>
    <property type="molecule type" value="Genomic_DNA"/>
</dbReference>
<name>A0A1X0F535_MYCNT</name>
<evidence type="ECO:0000313" key="4">
    <source>
        <dbReference type="Proteomes" id="UP000465812"/>
    </source>
</evidence>
<dbReference type="Proteomes" id="UP000192760">
    <property type="component" value="Unassembled WGS sequence"/>
</dbReference>